<name>A0A8J6K5P6_ELECQ</name>
<comment type="caution">
    <text evidence="1">The sequence shown here is derived from an EMBL/GenBank/DDBJ whole genome shotgun (WGS) entry which is preliminary data.</text>
</comment>
<sequence length="78" mass="8480">MLPRSALEVLMESYAPLRKPASSSCINPSSSGNGRRSVTIVCIQSPPTERKQVCSSEYPKSGSGMHIQKSPTVMIHVY</sequence>
<organism evidence="1 2">
    <name type="scientific">Eleutherodactylus coqui</name>
    <name type="common">Puerto Rican coqui</name>
    <dbReference type="NCBI Taxonomy" id="57060"/>
    <lineage>
        <taxon>Eukaryota</taxon>
        <taxon>Metazoa</taxon>
        <taxon>Chordata</taxon>
        <taxon>Craniata</taxon>
        <taxon>Vertebrata</taxon>
        <taxon>Euteleostomi</taxon>
        <taxon>Amphibia</taxon>
        <taxon>Batrachia</taxon>
        <taxon>Anura</taxon>
        <taxon>Neobatrachia</taxon>
        <taxon>Hyloidea</taxon>
        <taxon>Eleutherodactylidae</taxon>
        <taxon>Eleutherodactylinae</taxon>
        <taxon>Eleutherodactylus</taxon>
        <taxon>Eleutherodactylus</taxon>
    </lineage>
</organism>
<keyword evidence="2" id="KW-1185">Reference proteome</keyword>
<evidence type="ECO:0000313" key="1">
    <source>
        <dbReference type="EMBL" id="KAG9480141.1"/>
    </source>
</evidence>
<proteinExistence type="predicted"/>
<reference evidence="1" key="1">
    <citation type="thesis" date="2020" institute="ProQuest LLC" country="789 East Eisenhower Parkway, Ann Arbor, MI, USA">
        <title>Comparative Genomics and Chromosome Evolution.</title>
        <authorList>
            <person name="Mudd A.B."/>
        </authorList>
    </citation>
    <scope>NUCLEOTIDE SEQUENCE</scope>
    <source>
        <strain evidence="1">HN-11 Male</strain>
        <tissue evidence="1">Kidney and liver</tissue>
    </source>
</reference>
<dbReference type="EMBL" id="WNTK01000007">
    <property type="protein sequence ID" value="KAG9480141.1"/>
    <property type="molecule type" value="Genomic_DNA"/>
</dbReference>
<dbReference type="Proteomes" id="UP000770717">
    <property type="component" value="Unassembled WGS sequence"/>
</dbReference>
<accession>A0A8J6K5P6</accession>
<evidence type="ECO:0000313" key="2">
    <source>
        <dbReference type="Proteomes" id="UP000770717"/>
    </source>
</evidence>
<dbReference type="AlphaFoldDB" id="A0A8J6K5P6"/>
<protein>
    <submittedName>
        <fullName evidence="1">Uncharacterized protein</fullName>
    </submittedName>
</protein>
<gene>
    <name evidence="1" type="ORF">GDO78_011910</name>
</gene>